<dbReference type="AlphaFoldDB" id="A0A7J7NW56"/>
<evidence type="ECO:0000313" key="1">
    <source>
        <dbReference type="EMBL" id="KAF6171138.1"/>
    </source>
</evidence>
<protein>
    <submittedName>
        <fullName evidence="1">Uncharacterized protein</fullName>
    </submittedName>
</protein>
<dbReference type="Proteomes" id="UP000541444">
    <property type="component" value="Unassembled WGS sequence"/>
</dbReference>
<sequence length="68" mass="7450">MPINKLLLRTSSLEASDTDHEHITLHNEIILDSDDTGSCVSSIESSDSFVSTNMGEVESLNYFTDSEA</sequence>
<proteinExistence type="predicted"/>
<gene>
    <name evidence="1" type="ORF">GIB67_012212</name>
</gene>
<dbReference type="EMBL" id="JACGCM010000522">
    <property type="protein sequence ID" value="KAF6171138.1"/>
    <property type="molecule type" value="Genomic_DNA"/>
</dbReference>
<evidence type="ECO:0000313" key="2">
    <source>
        <dbReference type="Proteomes" id="UP000541444"/>
    </source>
</evidence>
<reference evidence="1 2" key="1">
    <citation type="journal article" date="2020" name="IScience">
        <title>Genome Sequencing of the Endangered Kingdonia uniflora (Circaeasteraceae, Ranunculales) Reveals Potential Mechanisms of Evolutionary Specialization.</title>
        <authorList>
            <person name="Sun Y."/>
            <person name="Deng T."/>
            <person name="Zhang A."/>
            <person name="Moore M.J."/>
            <person name="Landis J.B."/>
            <person name="Lin N."/>
            <person name="Zhang H."/>
            <person name="Zhang X."/>
            <person name="Huang J."/>
            <person name="Zhang X."/>
            <person name="Sun H."/>
            <person name="Wang H."/>
        </authorList>
    </citation>
    <scope>NUCLEOTIDE SEQUENCE [LARGE SCALE GENOMIC DNA]</scope>
    <source>
        <strain evidence="1">TB1705</strain>
        <tissue evidence="1">Leaf</tissue>
    </source>
</reference>
<comment type="caution">
    <text evidence="1">The sequence shown here is derived from an EMBL/GenBank/DDBJ whole genome shotgun (WGS) entry which is preliminary data.</text>
</comment>
<organism evidence="1 2">
    <name type="scientific">Kingdonia uniflora</name>
    <dbReference type="NCBI Taxonomy" id="39325"/>
    <lineage>
        <taxon>Eukaryota</taxon>
        <taxon>Viridiplantae</taxon>
        <taxon>Streptophyta</taxon>
        <taxon>Embryophyta</taxon>
        <taxon>Tracheophyta</taxon>
        <taxon>Spermatophyta</taxon>
        <taxon>Magnoliopsida</taxon>
        <taxon>Ranunculales</taxon>
        <taxon>Circaeasteraceae</taxon>
        <taxon>Kingdonia</taxon>
    </lineage>
</organism>
<accession>A0A7J7NW56</accession>
<name>A0A7J7NW56_9MAGN</name>
<keyword evidence="2" id="KW-1185">Reference proteome</keyword>